<dbReference type="SUPFAM" id="SSF49777">
    <property type="entry name" value="PEBP-like"/>
    <property type="match status" value="1"/>
</dbReference>
<dbReference type="PhylomeDB" id="B4JYD9"/>
<protein>
    <submittedName>
        <fullName evidence="2">GH14038</fullName>
    </submittedName>
</protein>
<dbReference type="KEGG" id="dgr:6569733"/>
<dbReference type="InterPro" id="IPR036610">
    <property type="entry name" value="PEBP-like_sf"/>
</dbReference>
<dbReference type="PANTHER" id="PTHR11362">
    <property type="entry name" value="PHOSPHATIDYLETHANOLAMINE-BINDING PROTEIN"/>
    <property type="match status" value="1"/>
</dbReference>
<dbReference type="STRING" id="7222.B4JYD9"/>
<dbReference type="OrthoDB" id="2506647at2759"/>
<keyword evidence="1" id="KW-0732">Signal</keyword>
<dbReference type="HOGENOM" id="CLU_043994_5_1_1"/>
<reference evidence="2 3" key="1">
    <citation type="journal article" date="2007" name="Nature">
        <title>Evolution of genes and genomes on the Drosophila phylogeny.</title>
        <authorList>
            <consortium name="Drosophila 12 Genomes Consortium"/>
            <person name="Clark A.G."/>
            <person name="Eisen M.B."/>
            <person name="Smith D.R."/>
            <person name="Bergman C.M."/>
            <person name="Oliver B."/>
            <person name="Markow T.A."/>
            <person name="Kaufman T.C."/>
            <person name="Kellis M."/>
            <person name="Gelbart W."/>
            <person name="Iyer V.N."/>
            <person name="Pollard D.A."/>
            <person name="Sackton T.B."/>
            <person name="Larracuente A.M."/>
            <person name="Singh N.D."/>
            <person name="Abad J.P."/>
            <person name="Abt D.N."/>
            <person name="Adryan B."/>
            <person name="Aguade M."/>
            <person name="Akashi H."/>
            <person name="Anderson W.W."/>
            <person name="Aquadro C.F."/>
            <person name="Ardell D.H."/>
            <person name="Arguello R."/>
            <person name="Artieri C.G."/>
            <person name="Barbash D.A."/>
            <person name="Barker D."/>
            <person name="Barsanti P."/>
            <person name="Batterham P."/>
            <person name="Batzoglou S."/>
            <person name="Begun D."/>
            <person name="Bhutkar A."/>
            <person name="Blanco E."/>
            <person name="Bosak S.A."/>
            <person name="Bradley R.K."/>
            <person name="Brand A.D."/>
            <person name="Brent M.R."/>
            <person name="Brooks A.N."/>
            <person name="Brown R.H."/>
            <person name="Butlin R.K."/>
            <person name="Caggese C."/>
            <person name="Calvi B.R."/>
            <person name="Bernardo de Carvalho A."/>
            <person name="Caspi A."/>
            <person name="Castrezana S."/>
            <person name="Celniker S.E."/>
            <person name="Chang J.L."/>
            <person name="Chapple C."/>
            <person name="Chatterji S."/>
            <person name="Chinwalla A."/>
            <person name="Civetta A."/>
            <person name="Clifton S.W."/>
            <person name="Comeron J.M."/>
            <person name="Costello J.C."/>
            <person name="Coyne J.A."/>
            <person name="Daub J."/>
            <person name="David R.G."/>
            <person name="Delcher A.L."/>
            <person name="Delehaunty K."/>
            <person name="Do C.B."/>
            <person name="Ebling H."/>
            <person name="Edwards K."/>
            <person name="Eickbush T."/>
            <person name="Evans J.D."/>
            <person name="Filipski A."/>
            <person name="Findeiss S."/>
            <person name="Freyhult E."/>
            <person name="Fulton L."/>
            <person name="Fulton R."/>
            <person name="Garcia A.C."/>
            <person name="Gardiner A."/>
            <person name="Garfield D.A."/>
            <person name="Garvin B.E."/>
            <person name="Gibson G."/>
            <person name="Gilbert D."/>
            <person name="Gnerre S."/>
            <person name="Godfrey J."/>
            <person name="Good R."/>
            <person name="Gotea V."/>
            <person name="Gravely B."/>
            <person name="Greenberg A.J."/>
            <person name="Griffiths-Jones S."/>
            <person name="Gross S."/>
            <person name="Guigo R."/>
            <person name="Gustafson E.A."/>
            <person name="Haerty W."/>
            <person name="Hahn M.W."/>
            <person name="Halligan D.L."/>
            <person name="Halpern A.L."/>
            <person name="Halter G.M."/>
            <person name="Han M.V."/>
            <person name="Heger A."/>
            <person name="Hillier L."/>
            <person name="Hinrichs A.S."/>
            <person name="Holmes I."/>
            <person name="Hoskins R.A."/>
            <person name="Hubisz M.J."/>
            <person name="Hultmark D."/>
            <person name="Huntley M.A."/>
            <person name="Jaffe D.B."/>
            <person name="Jagadeeshan S."/>
            <person name="Jeck W.R."/>
            <person name="Johnson J."/>
            <person name="Jones C.D."/>
            <person name="Jordan W.C."/>
            <person name="Karpen G.H."/>
            <person name="Kataoka E."/>
            <person name="Keightley P.D."/>
            <person name="Kheradpour P."/>
            <person name="Kirkness E.F."/>
            <person name="Koerich L.B."/>
            <person name="Kristiansen K."/>
            <person name="Kudrna D."/>
            <person name="Kulathinal R.J."/>
            <person name="Kumar S."/>
            <person name="Kwok R."/>
            <person name="Lander E."/>
            <person name="Langley C.H."/>
            <person name="Lapoint R."/>
            <person name="Lazzaro B.P."/>
            <person name="Lee S.J."/>
            <person name="Levesque L."/>
            <person name="Li R."/>
            <person name="Lin C.F."/>
            <person name="Lin M.F."/>
            <person name="Lindblad-Toh K."/>
            <person name="Llopart A."/>
            <person name="Long M."/>
            <person name="Low L."/>
            <person name="Lozovsky E."/>
            <person name="Lu J."/>
            <person name="Luo M."/>
            <person name="Machado C.A."/>
            <person name="Makalowski W."/>
            <person name="Marzo M."/>
            <person name="Matsuda M."/>
            <person name="Matzkin L."/>
            <person name="McAllister B."/>
            <person name="McBride C.S."/>
            <person name="McKernan B."/>
            <person name="McKernan K."/>
            <person name="Mendez-Lago M."/>
            <person name="Minx P."/>
            <person name="Mollenhauer M.U."/>
            <person name="Montooth K."/>
            <person name="Mount S.M."/>
            <person name="Mu X."/>
            <person name="Myers E."/>
            <person name="Negre B."/>
            <person name="Newfeld S."/>
            <person name="Nielsen R."/>
            <person name="Noor M.A."/>
            <person name="O'Grady P."/>
            <person name="Pachter L."/>
            <person name="Papaceit M."/>
            <person name="Parisi M.J."/>
            <person name="Parisi M."/>
            <person name="Parts L."/>
            <person name="Pedersen J.S."/>
            <person name="Pesole G."/>
            <person name="Phillippy A.M."/>
            <person name="Ponting C.P."/>
            <person name="Pop M."/>
            <person name="Porcelli D."/>
            <person name="Powell J.R."/>
            <person name="Prohaska S."/>
            <person name="Pruitt K."/>
            <person name="Puig M."/>
            <person name="Quesneville H."/>
            <person name="Ram K.R."/>
            <person name="Rand D."/>
            <person name="Rasmussen M.D."/>
            <person name="Reed L.K."/>
            <person name="Reenan R."/>
            <person name="Reily A."/>
            <person name="Remington K.A."/>
            <person name="Rieger T.T."/>
            <person name="Ritchie M.G."/>
            <person name="Robin C."/>
            <person name="Rogers Y.H."/>
            <person name="Rohde C."/>
            <person name="Rozas J."/>
            <person name="Rubenfield M.J."/>
            <person name="Ruiz A."/>
            <person name="Russo S."/>
            <person name="Salzberg S.L."/>
            <person name="Sanchez-Gracia A."/>
            <person name="Saranga D.J."/>
            <person name="Sato H."/>
            <person name="Schaeffer S.W."/>
            <person name="Schatz M.C."/>
            <person name="Schlenke T."/>
            <person name="Schwartz R."/>
            <person name="Segarra C."/>
            <person name="Singh R.S."/>
            <person name="Sirot L."/>
            <person name="Sirota M."/>
            <person name="Sisneros N.B."/>
            <person name="Smith C.D."/>
            <person name="Smith T.F."/>
            <person name="Spieth J."/>
            <person name="Stage D.E."/>
            <person name="Stark A."/>
            <person name="Stephan W."/>
            <person name="Strausberg R.L."/>
            <person name="Strempel S."/>
            <person name="Sturgill D."/>
            <person name="Sutton G."/>
            <person name="Sutton G.G."/>
            <person name="Tao W."/>
            <person name="Teichmann S."/>
            <person name="Tobari Y.N."/>
            <person name="Tomimura Y."/>
            <person name="Tsolas J.M."/>
            <person name="Valente V.L."/>
            <person name="Venter E."/>
            <person name="Venter J.C."/>
            <person name="Vicario S."/>
            <person name="Vieira F.G."/>
            <person name="Vilella A.J."/>
            <person name="Villasante A."/>
            <person name="Walenz B."/>
            <person name="Wang J."/>
            <person name="Wasserman M."/>
            <person name="Watts T."/>
            <person name="Wilson D."/>
            <person name="Wilson R.K."/>
            <person name="Wing R.A."/>
            <person name="Wolfner M.F."/>
            <person name="Wong A."/>
            <person name="Wong G.K."/>
            <person name="Wu C.I."/>
            <person name="Wu G."/>
            <person name="Yamamoto D."/>
            <person name="Yang H.P."/>
            <person name="Yang S.P."/>
            <person name="Yorke J.A."/>
            <person name="Yoshida K."/>
            <person name="Zdobnov E."/>
            <person name="Zhang P."/>
            <person name="Zhang Y."/>
            <person name="Zimin A.V."/>
            <person name="Baldwin J."/>
            <person name="Abdouelleil A."/>
            <person name="Abdulkadir J."/>
            <person name="Abebe A."/>
            <person name="Abera B."/>
            <person name="Abreu J."/>
            <person name="Acer S.C."/>
            <person name="Aftuck L."/>
            <person name="Alexander A."/>
            <person name="An P."/>
            <person name="Anderson E."/>
            <person name="Anderson S."/>
            <person name="Arachi H."/>
            <person name="Azer M."/>
            <person name="Bachantsang P."/>
            <person name="Barry A."/>
            <person name="Bayul T."/>
            <person name="Berlin A."/>
            <person name="Bessette D."/>
            <person name="Bloom T."/>
            <person name="Blye J."/>
            <person name="Boguslavskiy L."/>
            <person name="Bonnet C."/>
            <person name="Boukhgalter B."/>
            <person name="Bourzgui I."/>
            <person name="Brown A."/>
            <person name="Cahill P."/>
            <person name="Channer S."/>
            <person name="Cheshatsang Y."/>
            <person name="Chuda L."/>
            <person name="Citroen M."/>
            <person name="Collymore A."/>
            <person name="Cooke P."/>
            <person name="Costello M."/>
            <person name="D'Aco K."/>
            <person name="Daza R."/>
            <person name="De Haan G."/>
            <person name="DeGray S."/>
            <person name="DeMaso C."/>
            <person name="Dhargay N."/>
            <person name="Dooley K."/>
            <person name="Dooley E."/>
            <person name="Doricent M."/>
            <person name="Dorje P."/>
            <person name="Dorjee K."/>
            <person name="Dupes A."/>
            <person name="Elong R."/>
            <person name="Falk J."/>
            <person name="Farina A."/>
            <person name="Faro S."/>
            <person name="Ferguson D."/>
            <person name="Fisher S."/>
            <person name="Foley C.D."/>
            <person name="Franke A."/>
            <person name="Friedrich D."/>
            <person name="Gadbois L."/>
            <person name="Gearin G."/>
            <person name="Gearin C.R."/>
            <person name="Giannoukos G."/>
            <person name="Goode T."/>
            <person name="Graham J."/>
            <person name="Grandbois E."/>
            <person name="Grewal S."/>
            <person name="Gyaltsen K."/>
            <person name="Hafez N."/>
            <person name="Hagos B."/>
            <person name="Hall J."/>
            <person name="Henson C."/>
            <person name="Hollinger A."/>
            <person name="Honan T."/>
            <person name="Huard M.D."/>
            <person name="Hughes L."/>
            <person name="Hurhula B."/>
            <person name="Husby M.E."/>
            <person name="Kamat A."/>
            <person name="Kanga B."/>
            <person name="Kashin S."/>
            <person name="Khazanovich D."/>
            <person name="Kisner P."/>
            <person name="Lance K."/>
            <person name="Lara M."/>
            <person name="Lee W."/>
            <person name="Lennon N."/>
            <person name="Letendre F."/>
            <person name="LeVine R."/>
            <person name="Lipovsky A."/>
            <person name="Liu X."/>
            <person name="Liu J."/>
            <person name="Liu S."/>
            <person name="Lokyitsang T."/>
            <person name="Lokyitsang Y."/>
            <person name="Lubonja R."/>
            <person name="Lui A."/>
            <person name="MacDonald P."/>
            <person name="Magnisalis V."/>
            <person name="Maru K."/>
            <person name="Matthews C."/>
            <person name="McCusker W."/>
            <person name="McDonough S."/>
            <person name="Mehta T."/>
            <person name="Meldrim J."/>
            <person name="Meneus L."/>
            <person name="Mihai O."/>
            <person name="Mihalev A."/>
            <person name="Mihova T."/>
            <person name="Mittelman R."/>
            <person name="Mlenga V."/>
            <person name="Montmayeur A."/>
            <person name="Mulrain L."/>
            <person name="Navidi A."/>
            <person name="Naylor J."/>
            <person name="Negash T."/>
            <person name="Nguyen T."/>
            <person name="Nguyen N."/>
            <person name="Nicol R."/>
            <person name="Norbu C."/>
            <person name="Norbu N."/>
            <person name="Novod N."/>
            <person name="O'Neill B."/>
            <person name="Osman S."/>
            <person name="Markiewicz E."/>
            <person name="Oyono O.L."/>
            <person name="Patti C."/>
            <person name="Phunkhang P."/>
            <person name="Pierre F."/>
            <person name="Priest M."/>
            <person name="Raghuraman S."/>
            <person name="Rege F."/>
            <person name="Reyes R."/>
            <person name="Rise C."/>
            <person name="Rogov P."/>
            <person name="Ross K."/>
            <person name="Ryan E."/>
            <person name="Settipalli S."/>
            <person name="Shea T."/>
            <person name="Sherpa N."/>
            <person name="Shi L."/>
            <person name="Shih D."/>
            <person name="Sparrow T."/>
            <person name="Spaulding J."/>
            <person name="Stalker J."/>
            <person name="Stange-Thomann N."/>
            <person name="Stavropoulos S."/>
            <person name="Stone C."/>
            <person name="Strader C."/>
            <person name="Tesfaye S."/>
            <person name="Thomson T."/>
            <person name="Thoulutsang Y."/>
            <person name="Thoulutsang D."/>
            <person name="Topham K."/>
            <person name="Topping I."/>
            <person name="Tsamla T."/>
            <person name="Vassiliev H."/>
            <person name="Vo A."/>
            <person name="Wangchuk T."/>
            <person name="Wangdi T."/>
            <person name="Weiand M."/>
            <person name="Wilkinson J."/>
            <person name="Wilson A."/>
            <person name="Yadav S."/>
            <person name="Young G."/>
            <person name="Yu Q."/>
            <person name="Zembek L."/>
            <person name="Zhong D."/>
            <person name="Zimmer A."/>
            <person name="Zwirko Z."/>
            <person name="Jaffe D.B."/>
            <person name="Alvarez P."/>
            <person name="Brockman W."/>
            <person name="Butler J."/>
            <person name="Chin C."/>
            <person name="Gnerre S."/>
            <person name="Grabherr M."/>
            <person name="Kleber M."/>
            <person name="Mauceli E."/>
            <person name="MacCallum I."/>
        </authorList>
    </citation>
    <scope>NUCLEOTIDE SEQUENCE [LARGE SCALE GENOMIC DNA]</scope>
    <source>
        <strain evidence="3">Tucson 15287-2541.00</strain>
    </source>
</reference>
<dbReference type="AlphaFoldDB" id="B4JYD9"/>
<dbReference type="InterPro" id="IPR035810">
    <property type="entry name" value="PEBP_euk"/>
</dbReference>
<dbReference type="Pfam" id="PF01161">
    <property type="entry name" value="PBP"/>
    <property type="match status" value="1"/>
</dbReference>
<sequence length="223" mass="25447">MLLTNSYRLLCIGLLLNLGLCLSSGTDPKETEVSKFFRHLDLIPDLLDLGPQEFLNVTYPGQIKADRGIQLQPMQVRDEPKVKWVSSEENYYTLLMTDPDAPDRKNPKFKEYLHWLVLNIPGNQLSMGDVRVAYMGATPPKDSGLHRYAFLLYKQTDHLKFDFKPVPRHSEENRMNFSTKSFAEKYKLGHPLAGNFFTSEWSKDVPVLNKANIQGGQGQTLSL</sequence>
<gene>
    <name evidence="2" type="primary">Dgri\GH14038</name>
    <name evidence="2" type="ORF">Dgri_GH14038</name>
</gene>
<dbReference type="FunCoup" id="B4JYD9">
    <property type="interactions" value="49"/>
</dbReference>
<dbReference type="Proteomes" id="UP000001070">
    <property type="component" value="Unassembled WGS sequence"/>
</dbReference>
<dbReference type="EMBL" id="CH916377">
    <property type="protein sequence ID" value="EDV90701.1"/>
    <property type="molecule type" value="Genomic_DNA"/>
</dbReference>
<evidence type="ECO:0000313" key="3">
    <source>
        <dbReference type="Proteomes" id="UP000001070"/>
    </source>
</evidence>
<dbReference type="SMR" id="B4JYD9"/>
<evidence type="ECO:0000313" key="2">
    <source>
        <dbReference type="EMBL" id="EDV90701.1"/>
    </source>
</evidence>
<accession>B4JYD9</accession>
<proteinExistence type="predicted"/>
<dbReference type="Gene3D" id="3.90.280.10">
    <property type="entry name" value="PEBP-like"/>
    <property type="match status" value="1"/>
</dbReference>
<dbReference type="InParanoid" id="B4JYD9"/>
<dbReference type="CDD" id="cd00866">
    <property type="entry name" value="PEBP_euk"/>
    <property type="match status" value="1"/>
</dbReference>
<feature type="chain" id="PRO_5002810185" evidence="1">
    <location>
        <begin position="26"/>
        <end position="223"/>
    </location>
</feature>
<keyword evidence="3" id="KW-1185">Reference proteome</keyword>
<dbReference type="eggNOG" id="KOG3346">
    <property type="taxonomic scope" value="Eukaryota"/>
</dbReference>
<organism evidence="3">
    <name type="scientific">Drosophila grimshawi</name>
    <name type="common">Hawaiian fruit fly</name>
    <name type="synonym">Idiomyia grimshawi</name>
    <dbReference type="NCBI Taxonomy" id="7222"/>
    <lineage>
        <taxon>Eukaryota</taxon>
        <taxon>Metazoa</taxon>
        <taxon>Ecdysozoa</taxon>
        <taxon>Arthropoda</taxon>
        <taxon>Hexapoda</taxon>
        <taxon>Insecta</taxon>
        <taxon>Pterygota</taxon>
        <taxon>Neoptera</taxon>
        <taxon>Endopterygota</taxon>
        <taxon>Diptera</taxon>
        <taxon>Brachycera</taxon>
        <taxon>Muscomorpha</taxon>
        <taxon>Ephydroidea</taxon>
        <taxon>Drosophilidae</taxon>
        <taxon>Drosophila</taxon>
        <taxon>Hawaiian Drosophila</taxon>
    </lineage>
</organism>
<dbReference type="PANTHER" id="PTHR11362:SF44">
    <property type="entry name" value="PHOSPHATIDYLETHANOLAMINE-BINDING PROTEIN"/>
    <property type="match status" value="1"/>
</dbReference>
<dbReference type="OMA" id="YKQRDYT"/>
<feature type="signal peptide" evidence="1">
    <location>
        <begin position="1"/>
        <end position="25"/>
    </location>
</feature>
<dbReference type="InterPro" id="IPR008914">
    <property type="entry name" value="PEBP"/>
</dbReference>
<name>B4JYD9_DROGR</name>
<evidence type="ECO:0000256" key="1">
    <source>
        <dbReference type="SAM" id="SignalP"/>
    </source>
</evidence>